<dbReference type="AlphaFoldDB" id="A0A9W8GJ42"/>
<feature type="compositionally biased region" description="Basic and acidic residues" evidence="7">
    <location>
        <begin position="115"/>
        <end position="126"/>
    </location>
</feature>
<evidence type="ECO:0000256" key="7">
    <source>
        <dbReference type="SAM" id="MobiDB-lite"/>
    </source>
</evidence>
<keyword evidence="2 6" id="KW-0547">Nucleotide-binding</keyword>
<protein>
    <recommendedName>
        <fullName evidence="1">dynamin GTPase</fullName>
        <ecNumber evidence="1">3.6.5.5</ecNumber>
    </recommendedName>
</protein>
<dbReference type="InterPro" id="IPR000375">
    <property type="entry name" value="Dynamin_stalk"/>
</dbReference>
<dbReference type="GO" id="GO:0005525">
    <property type="term" value="F:GTP binding"/>
    <property type="evidence" value="ECO:0007669"/>
    <property type="project" value="UniProtKB-KW"/>
</dbReference>
<feature type="region of interest" description="Disordered" evidence="7">
    <location>
        <begin position="622"/>
        <end position="660"/>
    </location>
</feature>
<feature type="compositionally biased region" description="Basic and acidic residues" evidence="7">
    <location>
        <begin position="1021"/>
        <end position="1030"/>
    </location>
</feature>
<dbReference type="GO" id="GO:0003924">
    <property type="term" value="F:GTPase activity"/>
    <property type="evidence" value="ECO:0007669"/>
    <property type="project" value="InterPro"/>
</dbReference>
<dbReference type="EMBL" id="JANBTX010000184">
    <property type="protein sequence ID" value="KAJ2684854.1"/>
    <property type="molecule type" value="Genomic_DNA"/>
</dbReference>
<keyword evidence="11" id="KW-1185">Reference proteome</keyword>
<dbReference type="PANTHER" id="PTHR11566">
    <property type="entry name" value="DYNAMIN"/>
    <property type="match status" value="1"/>
</dbReference>
<dbReference type="Pfam" id="PF24550">
    <property type="entry name" value="LIS_MGM1"/>
    <property type="match status" value="2"/>
</dbReference>
<dbReference type="PROSITE" id="PS51388">
    <property type="entry name" value="GED"/>
    <property type="match status" value="1"/>
</dbReference>
<dbReference type="InterPro" id="IPR020850">
    <property type="entry name" value="GED_dom"/>
</dbReference>
<evidence type="ECO:0000256" key="5">
    <source>
        <dbReference type="ARBA" id="ARBA00048040"/>
    </source>
</evidence>
<dbReference type="InterPro" id="IPR001401">
    <property type="entry name" value="Dynamin_GTPase"/>
</dbReference>
<dbReference type="InterPro" id="IPR045063">
    <property type="entry name" value="Dynamin_N"/>
</dbReference>
<evidence type="ECO:0000313" key="11">
    <source>
        <dbReference type="Proteomes" id="UP001151516"/>
    </source>
</evidence>
<dbReference type="PROSITE" id="PS51718">
    <property type="entry name" value="G_DYNAMIN_2"/>
    <property type="match status" value="1"/>
</dbReference>
<dbReference type="Pfam" id="PF00350">
    <property type="entry name" value="Dynamin_N"/>
    <property type="match status" value="1"/>
</dbReference>
<feature type="region of interest" description="Disordered" evidence="7">
    <location>
        <begin position="995"/>
        <end position="1030"/>
    </location>
</feature>
<dbReference type="InterPro" id="IPR022812">
    <property type="entry name" value="Dynamin"/>
</dbReference>
<dbReference type="PROSITE" id="PS00410">
    <property type="entry name" value="G_DYNAMIN_1"/>
    <property type="match status" value="1"/>
</dbReference>
<evidence type="ECO:0000256" key="3">
    <source>
        <dbReference type="ARBA" id="ARBA00022801"/>
    </source>
</evidence>
<dbReference type="GO" id="GO:0031623">
    <property type="term" value="P:receptor internalization"/>
    <property type="evidence" value="ECO:0007669"/>
    <property type="project" value="TreeGrafter"/>
</dbReference>
<comment type="catalytic activity">
    <reaction evidence="5">
        <text>GTP + H2O = GDP + phosphate + H(+)</text>
        <dbReference type="Rhea" id="RHEA:19669"/>
        <dbReference type="ChEBI" id="CHEBI:15377"/>
        <dbReference type="ChEBI" id="CHEBI:15378"/>
        <dbReference type="ChEBI" id="CHEBI:37565"/>
        <dbReference type="ChEBI" id="CHEBI:43474"/>
        <dbReference type="ChEBI" id="CHEBI:58189"/>
        <dbReference type="EC" id="3.6.5.5"/>
    </reaction>
</comment>
<dbReference type="InterPro" id="IPR056495">
    <property type="entry name" value="LIS_MGM1"/>
</dbReference>
<feature type="domain" description="Dynamin-type G" evidence="9">
    <location>
        <begin position="232"/>
        <end position="497"/>
    </location>
</feature>
<feature type="compositionally biased region" description="Low complexity" evidence="7">
    <location>
        <begin position="1010"/>
        <end position="1020"/>
    </location>
</feature>
<evidence type="ECO:0000259" key="8">
    <source>
        <dbReference type="PROSITE" id="PS51388"/>
    </source>
</evidence>
<dbReference type="GO" id="GO:0005737">
    <property type="term" value="C:cytoplasm"/>
    <property type="evidence" value="ECO:0007669"/>
    <property type="project" value="TreeGrafter"/>
</dbReference>
<dbReference type="PRINTS" id="PR00195">
    <property type="entry name" value="DYNAMIN"/>
</dbReference>
<feature type="region of interest" description="Disordered" evidence="7">
    <location>
        <begin position="109"/>
        <end position="195"/>
    </location>
</feature>
<reference evidence="10" key="1">
    <citation type="submission" date="2022-07" db="EMBL/GenBank/DDBJ databases">
        <title>Phylogenomic reconstructions and comparative analyses of Kickxellomycotina fungi.</title>
        <authorList>
            <person name="Reynolds N.K."/>
            <person name="Stajich J.E."/>
            <person name="Barry K."/>
            <person name="Grigoriev I.V."/>
            <person name="Crous P."/>
            <person name="Smith M.E."/>
        </authorList>
    </citation>
    <scope>NUCLEOTIDE SEQUENCE</scope>
    <source>
        <strain evidence="10">CBS 109367</strain>
    </source>
</reference>
<dbReference type="OrthoDB" id="5061070at2759"/>
<dbReference type="SMART" id="SM00053">
    <property type="entry name" value="DYNc"/>
    <property type="match status" value="1"/>
</dbReference>
<accession>A0A9W8GJ42</accession>
<dbReference type="PANTHER" id="PTHR11566:SF212">
    <property type="entry name" value="DYNAMIN"/>
    <property type="match status" value="1"/>
</dbReference>
<dbReference type="Proteomes" id="UP001151516">
    <property type="component" value="Unassembled WGS sequence"/>
</dbReference>
<evidence type="ECO:0000256" key="4">
    <source>
        <dbReference type="ARBA" id="ARBA00023134"/>
    </source>
</evidence>
<proteinExistence type="inferred from homology"/>
<gene>
    <name evidence="10" type="primary">msp1</name>
    <name evidence="10" type="ORF">IWW39_004655</name>
</gene>
<name>A0A9W8GJ42_9FUNG</name>
<evidence type="ECO:0000256" key="1">
    <source>
        <dbReference type="ARBA" id="ARBA00011980"/>
    </source>
</evidence>
<evidence type="ECO:0000259" key="9">
    <source>
        <dbReference type="PROSITE" id="PS51718"/>
    </source>
</evidence>
<evidence type="ECO:0000256" key="6">
    <source>
        <dbReference type="RuleBase" id="RU003932"/>
    </source>
</evidence>
<keyword evidence="4 6" id="KW-0342">GTP-binding</keyword>
<comment type="caution">
    <text evidence="10">The sequence shown here is derived from an EMBL/GenBank/DDBJ whole genome shotgun (WGS) entry which is preliminary data.</text>
</comment>
<keyword evidence="3" id="KW-0378">Hydrolase</keyword>
<organism evidence="10 11">
    <name type="scientific">Coemansia spiralis</name>
    <dbReference type="NCBI Taxonomy" id="417178"/>
    <lineage>
        <taxon>Eukaryota</taxon>
        <taxon>Fungi</taxon>
        <taxon>Fungi incertae sedis</taxon>
        <taxon>Zoopagomycota</taxon>
        <taxon>Kickxellomycotina</taxon>
        <taxon>Kickxellomycetes</taxon>
        <taxon>Kickxellales</taxon>
        <taxon>Kickxellaceae</taxon>
        <taxon>Coemansia</taxon>
    </lineage>
</organism>
<dbReference type="SUPFAM" id="SSF52540">
    <property type="entry name" value="P-loop containing nucleoside triphosphate hydrolases"/>
    <property type="match status" value="1"/>
</dbReference>
<dbReference type="InterPro" id="IPR027417">
    <property type="entry name" value="P-loop_NTPase"/>
</dbReference>
<dbReference type="GO" id="GO:0005886">
    <property type="term" value="C:plasma membrane"/>
    <property type="evidence" value="ECO:0007669"/>
    <property type="project" value="TreeGrafter"/>
</dbReference>
<dbReference type="CDD" id="cd08771">
    <property type="entry name" value="DLP_1"/>
    <property type="match status" value="1"/>
</dbReference>
<sequence>MVRPPLGRHFAGRRFLVAATAMRYYVPGIGPVIKRLVSGRLLMSLLSSIVSIARVGLRLPVMLLTSAIASLAYVEYKLSQMNAPDWVTGGLGKARGWLEGLHMPEWLRAASSDSEGDRAEVDKAMGSRDSWGSGTGSGGSGYSDPASGGGAPSPAPPPKGGYYTSPDPDPSSLEAEYKEQPSAQQQAPGRDSASDDNELMELTKKLLEIQTILKTVSPSDSGGNDEAQHSSALQLPSIVVIGSQSSGKSSVLEAIVGQEFLPKGTNMVTRRPIELTLVNTPNATEEYGEFPQLGLGRIDDFRHIQRTLHDLNMAVPEDECVSDRPIELRIYSPHVPDLRLVDLPGYIQVVNRKQPPVLRQRIRDLCEGYLRQPNIILAVCAADVDLANSEALKASRRNDPMGTRTIGVITKVDVAEPDMAVHMLTQNDYPLHLGYIGVVCKPVKEKAGRTSHEILLSEAQYFGRHAEFQQPGLQVGVGTLRRKLVRVLEESMRRSLSSLVDAVRSELEETKYQIKVQYNDERVSPESYMAESLDSLKQRFKAFQQQFGKPQLRAEVQRWLESRVMDVCAELYWSNPAVGELSNHVTRSRAAGWLADIRTKAAQVATTAASVLSELLAADTAKEQKGPQLNKASAGEPTGRLSSNGKGKGGSNGQTVSEWGDEDDAYWDHQLDRASALLTKSGVGRWTTQMVVDLLMNNVTSMVDAEPFVHHPETREMVLGFSQAILRNKYHSTVDQVENTIKPFKYEVEVEQHEWAKAQKRSGALIENEIRMCRQALAKLRSTTPKKQLQQAMQFVAMADKRGLDPVAVQVELARRNAEHSTSSSEQPPKPEKPATEPTNQVQPTPGGDSGDGGALDDIGYAQYSPRLLRRAQQAMMMQDRLSILHLRRKALSSSTCSTVENKRFCPEIFLDVVAEKLAYNAVMFINFELLQDFFFQFPRELDSNLYYGKSVQQTRDFATQNPRIGKQLVLLERRARLELVMSRLQDLVRQQVAAEAGGKGRRSAATQTRDSPFSSIRSSSDSRRPYPGY</sequence>
<comment type="similarity">
    <text evidence="6">Belongs to the TRAFAC class dynamin-like GTPase superfamily. Dynamin/Fzo/YdjA family.</text>
</comment>
<dbReference type="InterPro" id="IPR019762">
    <property type="entry name" value="Dynamin_GTPase_CS"/>
</dbReference>
<evidence type="ECO:0000256" key="2">
    <source>
        <dbReference type="ARBA" id="ARBA00022741"/>
    </source>
</evidence>
<feature type="region of interest" description="Disordered" evidence="7">
    <location>
        <begin position="815"/>
        <end position="856"/>
    </location>
</feature>
<feature type="domain" description="GED" evidence="8">
    <location>
        <begin position="900"/>
        <end position="993"/>
    </location>
</feature>
<dbReference type="Pfam" id="PF01031">
    <property type="entry name" value="Dynamin_M"/>
    <property type="match status" value="1"/>
</dbReference>
<dbReference type="GO" id="GO:0005874">
    <property type="term" value="C:microtubule"/>
    <property type="evidence" value="ECO:0007669"/>
    <property type="project" value="TreeGrafter"/>
</dbReference>
<evidence type="ECO:0000313" key="10">
    <source>
        <dbReference type="EMBL" id="KAJ2684854.1"/>
    </source>
</evidence>
<dbReference type="GO" id="GO:0008017">
    <property type="term" value="F:microtubule binding"/>
    <property type="evidence" value="ECO:0007669"/>
    <property type="project" value="TreeGrafter"/>
</dbReference>
<dbReference type="EC" id="3.6.5.5" evidence="1"/>
<dbReference type="Gene3D" id="3.40.50.300">
    <property type="entry name" value="P-loop containing nucleotide triphosphate hydrolases"/>
    <property type="match status" value="1"/>
</dbReference>
<dbReference type="InterPro" id="IPR030381">
    <property type="entry name" value="G_DYNAMIN_dom"/>
</dbReference>
<feature type="compositionally biased region" description="Gly residues" evidence="7">
    <location>
        <begin position="133"/>
        <end position="151"/>
    </location>
</feature>